<accession>A0A2S5BAY2</accession>
<comment type="caution">
    <text evidence="10">The sequence shown here is derived from an EMBL/GenBank/DDBJ whole genome shotgun (WGS) entry which is preliminary data.</text>
</comment>
<comment type="subcellular location">
    <subcellularLocation>
        <location evidence="1">Endoplasmic reticulum membrane</location>
        <topology evidence="1">Multi-pass membrane protein</topology>
    </subcellularLocation>
</comment>
<dbReference type="EMBL" id="PJQD01000033">
    <property type="protein sequence ID" value="POY73918.1"/>
    <property type="molecule type" value="Genomic_DNA"/>
</dbReference>
<feature type="transmembrane region" description="Helical" evidence="9">
    <location>
        <begin position="53"/>
        <end position="71"/>
    </location>
</feature>
<protein>
    <recommendedName>
        <fullName evidence="3">Signal peptidase complex subunit 1</fullName>
    </recommendedName>
</protein>
<comment type="function">
    <text evidence="8">Component of the signal peptidase complex (SPC) which catalyzes the cleavage of N-terminal signal sequences from nascent proteins as they are translocated into the lumen of the endoplasmic reticulum. Dispensable for SPC enzymatic activity.</text>
</comment>
<dbReference type="STRING" id="741276.A0A2S5BAY2"/>
<dbReference type="GO" id="GO:0006465">
    <property type="term" value="P:signal peptide processing"/>
    <property type="evidence" value="ECO:0007669"/>
    <property type="project" value="InterPro"/>
</dbReference>
<evidence type="ECO:0000256" key="9">
    <source>
        <dbReference type="SAM" id="Phobius"/>
    </source>
</evidence>
<dbReference type="GO" id="GO:0045047">
    <property type="term" value="P:protein targeting to ER"/>
    <property type="evidence" value="ECO:0007669"/>
    <property type="project" value="TreeGrafter"/>
</dbReference>
<organism evidence="10 11">
    <name type="scientific">Rhodotorula taiwanensis</name>
    <dbReference type="NCBI Taxonomy" id="741276"/>
    <lineage>
        <taxon>Eukaryota</taxon>
        <taxon>Fungi</taxon>
        <taxon>Dikarya</taxon>
        <taxon>Basidiomycota</taxon>
        <taxon>Pucciniomycotina</taxon>
        <taxon>Microbotryomycetes</taxon>
        <taxon>Sporidiobolales</taxon>
        <taxon>Sporidiobolaceae</taxon>
        <taxon>Rhodotorula</taxon>
    </lineage>
</organism>
<evidence type="ECO:0000256" key="2">
    <source>
        <dbReference type="ARBA" id="ARBA00005245"/>
    </source>
</evidence>
<gene>
    <name evidence="10" type="ORF">BMF94_3089</name>
</gene>
<evidence type="ECO:0000256" key="1">
    <source>
        <dbReference type="ARBA" id="ARBA00004477"/>
    </source>
</evidence>
<feature type="transmembrane region" description="Helical" evidence="9">
    <location>
        <begin position="30"/>
        <end position="46"/>
    </location>
</feature>
<dbReference type="AlphaFoldDB" id="A0A2S5BAY2"/>
<evidence type="ECO:0000256" key="5">
    <source>
        <dbReference type="ARBA" id="ARBA00022824"/>
    </source>
</evidence>
<evidence type="ECO:0000256" key="6">
    <source>
        <dbReference type="ARBA" id="ARBA00022989"/>
    </source>
</evidence>
<dbReference type="Pfam" id="PF06645">
    <property type="entry name" value="SPC12"/>
    <property type="match status" value="1"/>
</dbReference>
<evidence type="ECO:0000256" key="4">
    <source>
        <dbReference type="ARBA" id="ARBA00022692"/>
    </source>
</evidence>
<comment type="similarity">
    <text evidence="2">Belongs to the SPCS1 family.</text>
</comment>
<dbReference type="PANTHER" id="PTHR13202">
    <property type="entry name" value="MICROSOMAL SIGNAL PEPTIDASE 12 KDA SUBUNIT"/>
    <property type="match status" value="1"/>
</dbReference>
<name>A0A2S5BAY2_9BASI</name>
<evidence type="ECO:0000256" key="7">
    <source>
        <dbReference type="ARBA" id="ARBA00023136"/>
    </source>
</evidence>
<keyword evidence="11" id="KW-1185">Reference proteome</keyword>
<dbReference type="PANTHER" id="PTHR13202:SF0">
    <property type="entry name" value="SIGNAL PEPTIDASE COMPLEX SUBUNIT 1"/>
    <property type="match status" value="1"/>
</dbReference>
<evidence type="ECO:0000256" key="3">
    <source>
        <dbReference type="ARBA" id="ARBA00017059"/>
    </source>
</evidence>
<evidence type="ECO:0000256" key="8">
    <source>
        <dbReference type="ARBA" id="ARBA00045204"/>
    </source>
</evidence>
<dbReference type="GO" id="GO:0005787">
    <property type="term" value="C:signal peptidase complex"/>
    <property type="evidence" value="ECO:0007669"/>
    <property type="project" value="InterPro"/>
</dbReference>
<keyword evidence="5" id="KW-0256">Endoplasmic reticulum</keyword>
<keyword evidence="6 9" id="KW-1133">Transmembrane helix</keyword>
<reference evidence="10 11" key="1">
    <citation type="journal article" date="2018" name="Front. Microbiol.">
        <title>Prospects for Fungal Bioremediation of Acidic Radioactive Waste Sites: Characterization and Genome Sequence of Rhodotorula taiwanensis MD1149.</title>
        <authorList>
            <person name="Tkavc R."/>
            <person name="Matrosova V.Y."/>
            <person name="Grichenko O.E."/>
            <person name="Gostincar C."/>
            <person name="Volpe R.P."/>
            <person name="Klimenkova P."/>
            <person name="Gaidamakova E.K."/>
            <person name="Zhou C.E."/>
            <person name="Stewart B.J."/>
            <person name="Lyman M.G."/>
            <person name="Malfatti S.A."/>
            <person name="Rubinfeld B."/>
            <person name="Courtot M."/>
            <person name="Singh J."/>
            <person name="Dalgard C.L."/>
            <person name="Hamilton T."/>
            <person name="Frey K.G."/>
            <person name="Gunde-Cimerman N."/>
            <person name="Dugan L."/>
            <person name="Daly M.J."/>
        </authorList>
    </citation>
    <scope>NUCLEOTIDE SEQUENCE [LARGE SCALE GENOMIC DNA]</scope>
    <source>
        <strain evidence="10 11">MD1149</strain>
    </source>
</reference>
<evidence type="ECO:0000313" key="10">
    <source>
        <dbReference type="EMBL" id="POY73918.1"/>
    </source>
</evidence>
<keyword evidence="4 9" id="KW-0812">Transmembrane</keyword>
<evidence type="ECO:0000313" key="11">
    <source>
        <dbReference type="Proteomes" id="UP000237144"/>
    </source>
</evidence>
<keyword evidence="7 9" id="KW-0472">Membrane</keyword>
<sequence length="105" mass="11246">MQAQLDALKQSLEGKIDFVGQDLVEERAKWILWAAAAISFVVGLAVQSIKVTLGLFAVGFVACLAITLPPLPAYTAHPVKWLPTLDQYGEAVPSDTAPVGAKKDR</sequence>
<dbReference type="InterPro" id="IPR009542">
    <property type="entry name" value="Spc1/SPCS1"/>
</dbReference>
<dbReference type="Proteomes" id="UP000237144">
    <property type="component" value="Unassembled WGS sequence"/>
</dbReference>
<proteinExistence type="inferred from homology"/>
<dbReference type="OrthoDB" id="263893at2759"/>